<feature type="domain" description="DUF3502" evidence="2">
    <location>
        <begin position="439"/>
        <end position="507"/>
    </location>
</feature>
<organism evidence="3 4">
    <name type="scientific">Paenibacillus aceris</name>
    <dbReference type="NCBI Taxonomy" id="869555"/>
    <lineage>
        <taxon>Bacteria</taxon>
        <taxon>Bacillati</taxon>
        <taxon>Bacillota</taxon>
        <taxon>Bacilli</taxon>
        <taxon>Bacillales</taxon>
        <taxon>Paenibacillaceae</taxon>
        <taxon>Paenibacillus</taxon>
    </lineage>
</organism>
<dbReference type="RefSeq" id="WP_167058913.1">
    <property type="nucleotide sequence ID" value="NZ_JAAOZR010000019.1"/>
</dbReference>
<evidence type="ECO:0000259" key="2">
    <source>
        <dbReference type="Pfam" id="PF12010"/>
    </source>
</evidence>
<dbReference type="InterPro" id="IPR006059">
    <property type="entry name" value="SBP"/>
</dbReference>
<evidence type="ECO:0000256" key="1">
    <source>
        <dbReference type="SAM" id="SignalP"/>
    </source>
</evidence>
<gene>
    <name evidence="3" type="ORF">J2Z65_002525</name>
</gene>
<dbReference type="InterPro" id="IPR022627">
    <property type="entry name" value="DUF3502"/>
</dbReference>
<keyword evidence="1" id="KW-0732">Signal</keyword>
<dbReference type="PANTHER" id="PTHR43649">
    <property type="entry name" value="ARABINOSE-BINDING PROTEIN-RELATED"/>
    <property type="match status" value="1"/>
</dbReference>
<dbReference type="Pfam" id="PF01547">
    <property type="entry name" value="SBP_bac_1"/>
    <property type="match status" value="1"/>
</dbReference>
<dbReference type="PANTHER" id="PTHR43649:SF17">
    <property type="entry name" value="ABC TRANSPORTER SOLUTE BINDING PROTEIN-SUGAR TRANSPORT"/>
    <property type="match status" value="1"/>
</dbReference>
<feature type="chain" id="PRO_5047172515" evidence="1">
    <location>
        <begin position="26"/>
        <end position="510"/>
    </location>
</feature>
<dbReference type="Gene3D" id="3.40.190.10">
    <property type="entry name" value="Periplasmic binding protein-like II"/>
    <property type="match status" value="1"/>
</dbReference>
<dbReference type="Proteomes" id="UP001519344">
    <property type="component" value="Unassembled WGS sequence"/>
</dbReference>
<proteinExistence type="predicted"/>
<comment type="caution">
    <text evidence="3">The sequence shown here is derived from an EMBL/GenBank/DDBJ whole genome shotgun (WGS) entry which is preliminary data.</text>
</comment>
<name>A0ABS4HZG1_9BACL</name>
<sequence length="510" mass="56082">MNLSKQKRICRILAPMLIVTSILSACGNGDETAPSPSAGGTAEMTTVKPADASALKPYELQLYFGGSSPRDTELVEKEINKYLQKKINATVKLNFVPFGDISTKIPVLLASGQKIDVLFTDNGYYSSLASKGALTPVNDLLSKYGPDAQKSMYSRFLELTKINGKNYAIQNPKEIASQYGWRINTDLAKKQGIDVSSVNSIMGLGSALKQMKEKDPTMNAIEPNSRVAWYVPFDYVLNDAVPFGMVYEPKATDGKIVDMWETPESKKALAQAREFYKAGYVRPDVATYKRPAGEDQAGKWLAGLMIGIPAADVIWSNNTGLKVSYAPIEKPVVNTSSIEGSMLSIPTTSQDPERAMMFINLLHGDVFLHNLFVYGIEGTHYTKVARSNNVIKLLPAFKEGWKPAWYMFGNGFQTYLTEDDPSDKWDQFQKFNDSSIVSPLVGFTFDPTPVQNEIAAITNISAEIKAPLTTGSVDPDEFLPKAIAKLKAAGSDKVIAEMQKQFDAYKATMK</sequence>
<protein>
    <submittedName>
        <fullName evidence="3">Aldouronate transport system substrate-binding protein</fullName>
    </submittedName>
</protein>
<evidence type="ECO:0000313" key="4">
    <source>
        <dbReference type="Proteomes" id="UP001519344"/>
    </source>
</evidence>
<accession>A0ABS4HZG1</accession>
<dbReference type="EMBL" id="JAGGKV010000005">
    <property type="protein sequence ID" value="MBP1963309.1"/>
    <property type="molecule type" value="Genomic_DNA"/>
</dbReference>
<keyword evidence="4" id="KW-1185">Reference proteome</keyword>
<dbReference type="Pfam" id="PF12010">
    <property type="entry name" value="DUF3502"/>
    <property type="match status" value="1"/>
</dbReference>
<dbReference type="SUPFAM" id="SSF53850">
    <property type="entry name" value="Periplasmic binding protein-like II"/>
    <property type="match status" value="1"/>
</dbReference>
<evidence type="ECO:0000313" key="3">
    <source>
        <dbReference type="EMBL" id="MBP1963309.1"/>
    </source>
</evidence>
<dbReference type="InterPro" id="IPR050490">
    <property type="entry name" value="Bact_solute-bd_prot1"/>
</dbReference>
<reference evidence="3 4" key="1">
    <citation type="submission" date="2021-03" db="EMBL/GenBank/DDBJ databases">
        <title>Genomic Encyclopedia of Type Strains, Phase IV (KMG-IV): sequencing the most valuable type-strain genomes for metagenomic binning, comparative biology and taxonomic classification.</title>
        <authorList>
            <person name="Goeker M."/>
        </authorList>
    </citation>
    <scope>NUCLEOTIDE SEQUENCE [LARGE SCALE GENOMIC DNA]</scope>
    <source>
        <strain evidence="3 4">DSM 24950</strain>
    </source>
</reference>
<feature type="signal peptide" evidence="1">
    <location>
        <begin position="1"/>
        <end position="25"/>
    </location>
</feature>
<dbReference type="PROSITE" id="PS51257">
    <property type="entry name" value="PROKAR_LIPOPROTEIN"/>
    <property type="match status" value="1"/>
</dbReference>